<dbReference type="FunFam" id="1.20.200.10:FF:000001">
    <property type="entry name" value="Fumarate hydratase, mitochondrial"/>
    <property type="match status" value="1"/>
</dbReference>
<dbReference type="Proteomes" id="UP000469125">
    <property type="component" value="Unassembled WGS sequence"/>
</dbReference>
<proteinExistence type="predicted"/>
<dbReference type="NCBIfam" id="NF008909">
    <property type="entry name" value="PRK12273.1"/>
    <property type="match status" value="1"/>
</dbReference>
<dbReference type="PANTHER" id="PTHR42696">
    <property type="entry name" value="ASPARTATE AMMONIA-LYASE"/>
    <property type="match status" value="1"/>
</dbReference>
<name>A0A6N8FFM3_9BACI</name>
<evidence type="ECO:0000259" key="3">
    <source>
        <dbReference type="Pfam" id="PF10415"/>
    </source>
</evidence>
<evidence type="ECO:0000259" key="2">
    <source>
        <dbReference type="Pfam" id="PF00206"/>
    </source>
</evidence>
<reference evidence="4 5" key="1">
    <citation type="submission" date="2019-11" db="EMBL/GenBank/DDBJ databases">
        <authorList>
            <person name="Li X."/>
        </authorList>
    </citation>
    <scope>NUCLEOTIDE SEQUENCE [LARGE SCALE GENOMIC DNA]</scope>
    <source>
        <strain evidence="4 5">L9</strain>
    </source>
</reference>
<dbReference type="GO" id="GO:0006099">
    <property type="term" value="P:tricarboxylic acid cycle"/>
    <property type="evidence" value="ECO:0007669"/>
    <property type="project" value="InterPro"/>
</dbReference>
<organism evidence="4 5">
    <name type="scientific">Ornithinibacillus caprae</name>
    <dbReference type="NCBI Taxonomy" id="2678566"/>
    <lineage>
        <taxon>Bacteria</taxon>
        <taxon>Bacillati</taxon>
        <taxon>Bacillota</taxon>
        <taxon>Bacilli</taxon>
        <taxon>Bacillales</taxon>
        <taxon>Bacillaceae</taxon>
        <taxon>Ornithinibacillus</taxon>
    </lineage>
</organism>
<feature type="domain" description="Fumarate lyase N-terminal" evidence="2">
    <location>
        <begin position="15"/>
        <end position="344"/>
    </location>
</feature>
<dbReference type="AlphaFoldDB" id="A0A6N8FFM3"/>
<dbReference type="RefSeq" id="WP_155667987.1">
    <property type="nucleotide sequence ID" value="NZ_WOCA01000003.1"/>
</dbReference>
<dbReference type="InterPro" id="IPR000362">
    <property type="entry name" value="Fumarate_lyase_fam"/>
</dbReference>
<dbReference type="InterPro" id="IPR051546">
    <property type="entry name" value="Aspartate_Ammonia-Lyase"/>
</dbReference>
<dbReference type="PRINTS" id="PR00149">
    <property type="entry name" value="FUMRATELYASE"/>
</dbReference>
<dbReference type="SUPFAM" id="SSF48557">
    <property type="entry name" value="L-aspartase-like"/>
    <property type="match status" value="1"/>
</dbReference>
<dbReference type="InterPro" id="IPR018951">
    <property type="entry name" value="Fumarase_C_C"/>
</dbReference>
<dbReference type="PROSITE" id="PS00163">
    <property type="entry name" value="FUMARATE_LYASES"/>
    <property type="match status" value="1"/>
</dbReference>
<dbReference type="GO" id="GO:0008797">
    <property type="term" value="F:aspartate ammonia-lyase activity"/>
    <property type="evidence" value="ECO:0007669"/>
    <property type="project" value="UniProtKB-EC"/>
</dbReference>
<dbReference type="Gene3D" id="1.10.40.30">
    <property type="entry name" value="Fumarase/aspartase (C-terminal domain)"/>
    <property type="match status" value="1"/>
</dbReference>
<accession>A0A6N8FFM3</accession>
<evidence type="ECO:0000313" key="4">
    <source>
        <dbReference type="EMBL" id="MUK88001.1"/>
    </source>
</evidence>
<keyword evidence="1 4" id="KW-0456">Lyase</keyword>
<dbReference type="InterPro" id="IPR022761">
    <property type="entry name" value="Fumarate_lyase_N"/>
</dbReference>
<dbReference type="PANTHER" id="PTHR42696:SF2">
    <property type="entry name" value="ASPARTATE AMMONIA-LYASE"/>
    <property type="match status" value="1"/>
</dbReference>
<dbReference type="CDD" id="cd01596">
    <property type="entry name" value="Aspartase_like"/>
    <property type="match status" value="1"/>
</dbReference>
<dbReference type="Pfam" id="PF00206">
    <property type="entry name" value="Lyase_1"/>
    <property type="match status" value="1"/>
</dbReference>
<feature type="domain" description="Fumarase C C-terminal" evidence="3">
    <location>
        <begin position="410"/>
        <end position="460"/>
    </location>
</feature>
<dbReference type="InterPro" id="IPR008948">
    <property type="entry name" value="L-Aspartase-like"/>
</dbReference>
<evidence type="ECO:0000256" key="1">
    <source>
        <dbReference type="ARBA" id="ARBA00023239"/>
    </source>
</evidence>
<dbReference type="InterPro" id="IPR020557">
    <property type="entry name" value="Fumarate_lyase_CS"/>
</dbReference>
<dbReference type="FunFam" id="1.10.275.10:FF:000001">
    <property type="entry name" value="Fumarate hydratase, mitochondrial"/>
    <property type="match status" value="1"/>
</dbReference>
<gene>
    <name evidence="4" type="ORF">GMD78_06260</name>
</gene>
<dbReference type="EC" id="4.3.1.1" evidence="4"/>
<dbReference type="Gene3D" id="1.20.200.10">
    <property type="entry name" value="Fumarase/aspartase (Central domain)"/>
    <property type="match status" value="1"/>
</dbReference>
<evidence type="ECO:0000313" key="5">
    <source>
        <dbReference type="Proteomes" id="UP000469125"/>
    </source>
</evidence>
<dbReference type="GO" id="GO:0006531">
    <property type="term" value="P:aspartate metabolic process"/>
    <property type="evidence" value="ECO:0007669"/>
    <property type="project" value="TreeGrafter"/>
</dbReference>
<dbReference type="InterPro" id="IPR024083">
    <property type="entry name" value="Fumarase/histidase_N"/>
</dbReference>
<comment type="caution">
    <text evidence="4">The sequence shown here is derived from an EMBL/GenBank/DDBJ whole genome shotgun (WGS) entry which is preliminary data.</text>
</comment>
<dbReference type="GO" id="GO:0005829">
    <property type="term" value="C:cytosol"/>
    <property type="evidence" value="ECO:0007669"/>
    <property type="project" value="TreeGrafter"/>
</dbReference>
<sequence>MSLSENFRTEKDTLGTIKVPKDAYYGAQTQRAIENFQISNKRFPRSIIRAQGLIKASAAATNMDLEILPPTIGKAIIQAAEEVVNGKWDDQFVLDVYQAGAGTSQNMNVNEVIANRATELMDPRSGVERIHPNDHVNKNQSTNDTFHAAMQIAAIEMINEKLLPILQDLYKELDRKATEFMPIVKSGRTHLHDAVPMRLGQEFSGYAETIHSLIKQLQHSADKLYEVGLGGNAIGTKGNVHPDYHAKIIEEINRRTNLPFRQPKVIFEFMQNTGAPIRVMTTLKEISVHLIKITSDLRLLASGPRTGLAEITLPSVQPGSTIMPGKVNPAILEMTHMVCCQVIGYETAVATAGTASQLEINVMMPLIAYTLLESIDIMYHAVSTLISKCISGIQGNENICKQFMESSLALVTALSPIMGYDRASQIGKEADEKNITIKQTLEQKGLLTPEIEKALEPKGLI</sequence>
<keyword evidence="5" id="KW-1185">Reference proteome</keyword>
<dbReference type="EMBL" id="WOCA01000003">
    <property type="protein sequence ID" value="MUK88001.1"/>
    <property type="molecule type" value="Genomic_DNA"/>
</dbReference>
<protein>
    <submittedName>
        <fullName evidence="4">Aspartate ammonia-lyase</fullName>
        <ecNumber evidence="4">4.3.1.1</ecNumber>
    </submittedName>
</protein>
<dbReference type="Gene3D" id="1.10.275.10">
    <property type="entry name" value="Fumarase/aspartase (N-terminal domain)"/>
    <property type="match status" value="1"/>
</dbReference>
<dbReference type="Pfam" id="PF10415">
    <property type="entry name" value="FumaraseC_C"/>
    <property type="match status" value="1"/>
</dbReference>